<dbReference type="PANTHER" id="PTHR12126">
    <property type="entry name" value="NADH-UBIQUINONE OXIDOREDUCTASE 39 KDA SUBUNIT-RELATED"/>
    <property type="match status" value="1"/>
</dbReference>
<dbReference type="InterPro" id="IPR051207">
    <property type="entry name" value="ComplexI_NDUFA9_subunit"/>
</dbReference>
<reference evidence="3" key="1">
    <citation type="journal article" date="2019" name="Int. J. Syst. Evol. Microbiol.">
        <title>The Global Catalogue of Microorganisms (GCM) 10K type strain sequencing project: providing services to taxonomists for standard genome sequencing and annotation.</title>
        <authorList>
            <consortium name="The Broad Institute Genomics Platform"/>
            <consortium name="The Broad Institute Genome Sequencing Center for Infectious Disease"/>
            <person name="Wu L."/>
            <person name="Ma J."/>
        </authorList>
    </citation>
    <scope>NUCLEOTIDE SEQUENCE [LARGE SCALE GENOMIC DNA]</scope>
    <source>
        <strain evidence="3">CCM 7132</strain>
    </source>
</reference>
<comment type="caution">
    <text evidence="2">The sequence shown here is derived from an EMBL/GenBank/DDBJ whole genome shotgun (WGS) entry which is preliminary data.</text>
</comment>
<evidence type="ECO:0000259" key="1">
    <source>
        <dbReference type="Pfam" id="PF04321"/>
    </source>
</evidence>
<dbReference type="InterPro" id="IPR036291">
    <property type="entry name" value="NAD(P)-bd_dom_sf"/>
</dbReference>
<protein>
    <submittedName>
        <fullName evidence="2">3-beta-hydroxy-Delta(5)-steroid dehydrogenase</fullName>
    </submittedName>
</protein>
<dbReference type="RefSeq" id="WP_188425145.1">
    <property type="nucleotide sequence ID" value="NZ_BMCH01000001.1"/>
</dbReference>
<dbReference type="Pfam" id="PF04321">
    <property type="entry name" value="RmlD_sub_bind"/>
    <property type="match status" value="1"/>
</dbReference>
<feature type="domain" description="RmlD-like substrate binding" evidence="1">
    <location>
        <begin position="6"/>
        <end position="243"/>
    </location>
</feature>
<dbReference type="PANTHER" id="PTHR12126:SF11">
    <property type="entry name" value="NADH DEHYDROGENASE [UBIQUINONE] 1 ALPHA SUBCOMPLEX SUBUNIT 9, MITOCHONDRIAL"/>
    <property type="match status" value="1"/>
</dbReference>
<keyword evidence="3" id="KW-1185">Reference proteome</keyword>
<name>A0ABQ1LD97_9PROT</name>
<evidence type="ECO:0000313" key="2">
    <source>
        <dbReference type="EMBL" id="GGC22479.1"/>
    </source>
</evidence>
<dbReference type="Proteomes" id="UP000637769">
    <property type="component" value="Unassembled WGS sequence"/>
</dbReference>
<gene>
    <name evidence="2" type="ORF">GCM10007207_04620</name>
</gene>
<dbReference type="CDD" id="cd05271">
    <property type="entry name" value="NDUFA9_like_SDR_a"/>
    <property type="match status" value="1"/>
</dbReference>
<accession>A0ABQ1LD97</accession>
<evidence type="ECO:0000313" key="3">
    <source>
        <dbReference type="Proteomes" id="UP000637769"/>
    </source>
</evidence>
<dbReference type="EMBL" id="BMCH01000001">
    <property type="protein sequence ID" value="GGC22479.1"/>
    <property type="molecule type" value="Genomic_DNA"/>
</dbReference>
<sequence>MQGSVVTLFGGNGFIGRSLVRQLATRGHLVRVASRAPHKAARLVAEGPAGAILPVYASVTDSASVAAALNGAGAAINLVSILTENGKASFRAINAEAPGRVAQLAREAGVGRFVQVSAIGAAPDAPSQYGRSKAEGERRVREAFPEATILRPSVVFGQQDSFLNMFGLMAKLLPILPVYYPQTRLQPAFVEDVAEAARLCLTGEAETSETSGGIFELGGPDQMSMEEIMAFVAQAVGRKPRLLSVPNALAMAQARVFENLPGKLLTRDQLAMLGQDNIVTSGALTLQTLGVAPRSVYDRAPEYLSQISVLRTLLN</sequence>
<dbReference type="InterPro" id="IPR029903">
    <property type="entry name" value="RmlD-like-bd"/>
</dbReference>
<proteinExistence type="predicted"/>
<organism evidence="2 3">
    <name type="scientific">Asaia siamensis</name>
    <dbReference type="NCBI Taxonomy" id="110479"/>
    <lineage>
        <taxon>Bacteria</taxon>
        <taxon>Pseudomonadati</taxon>
        <taxon>Pseudomonadota</taxon>
        <taxon>Alphaproteobacteria</taxon>
        <taxon>Acetobacterales</taxon>
        <taxon>Acetobacteraceae</taxon>
        <taxon>Asaia</taxon>
    </lineage>
</organism>
<dbReference type="SUPFAM" id="SSF51735">
    <property type="entry name" value="NAD(P)-binding Rossmann-fold domains"/>
    <property type="match status" value="1"/>
</dbReference>
<dbReference type="Gene3D" id="3.40.50.720">
    <property type="entry name" value="NAD(P)-binding Rossmann-like Domain"/>
    <property type="match status" value="1"/>
</dbReference>